<dbReference type="InterPro" id="IPR043128">
    <property type="entry name" value="Rev_trsase/Diguanyl_cyclase"/>
</dbReference>
<dbReference type="InterPro" id="IPR050469">
    <property type="entry name" value="Diguanylate_Cyclase"/>
</dbReference>
<reference evidence="5 6" key="1">
    <citation type="submission" date="2019-07" db="EMBL/GenBank/DDBJ databases">
        <title>Sphingomonas solaris sp. nov., isolated from a solar panel from Boston, Massachusetts.</title>
        <authorList>
            <person name="Tanner K."/>
            <person name="Pascual J."/>
            <person name="Mancuso C."/>
            <person name="Pereto J."/>
            <person name="Khalil A."/>
            <person name="Vilanova C."/>
        </authorList>
    </citation>
    <scope>NUCLEOTIDE SEQUENCE [LARGE SCALE GENOMIC DNA]</scope>
    <source>
        <strain evidence="5 6">R4DWN</strain>
    </source>
</reference>
<dbReference type="GO" id="GO:0052621">
    <property type="term" value="F:diguanylate cyclase activity"/>
    <property type="evidence" value="ECO:0007669"/>
    <property type="project" value="UniProtKB-EC"/>
</dbReference>
<evidence type="ECO:0000313" key="6">
    <source>
        <dbReference type="Proteomes" id="UP000318681"/>
    </source>
</evidence>
<dbReference type="PANTHER" id="PTHR45138:SF9">
    <property type="entry name" value="DIGUANYLATE CYCLASE DGCM-RELATED"/>
    <property type="match status" value="1"/>
</dbReference>
<evidence type="ECO:0000256" key="1">
    <source>
        <dbReference type="ARBA" id="ARBA00012528"/>
    </source>
</evidence>
<gene>
    <name evidence="5" type="ORF">FOY91_17475</name>
</gene>
<dbReference type="RefSeq" id="WP_145154701.1">
    <property type="nucleotide sequence ID" value="NZ_VNIM01000096.1"/>
</dbReference>
<keyword evidence="6" id="KW-1185">Reference proteome</keyword>
<dbReference type="Proteomes" id="UP000318681">
    <property type="component" value="Unassembled WGS sequence"/>
</dbReference>
<sequence length="310" mass="33415">MAIMPRRRPADYLDSLIARAAVLSRAEAWGWSLGLFVPLAFADWATGRQCSLNGFYILPICLAAWALGTRRGLFVGALYAVVTLTFNGFGDGFSIAATHVPSGIAAWNAFMRIFWVAVVVMLVAGFRRSYDLQRHRARTDDLTGALTRQAFDDHLARMIGASARRNASLLLVYSDLDGFKGVNDAHGHAAGDEVLVAFAEAAGTALRSRDVLARMGGDEFVMLLGVEPGDDGYGAAERLHRQVGAAMAKLAYPVTASMGAVIVRRPQAGDAPAFMERADELMFEVKKAGRNALRIALVDRVGGPAWREAA</sequence>
<evidence type="ECO:0000259" key="4">
    <source>
        <dbReference type="PROSITE" id="PS50887"/>
    </source>
</evidence>
<keyword evidence="3" id="KW-1133">Transmembrane helix</keyword>
<dbReference type="NCBIfam" id="TIGR00254">
    <property type="entry name" value="GGDEF"/>
    <property type="match status" value="1"/>
</dbReference>
<dbReference type="InterPro" id="IPR029787">
    <property type="entry name" value="Nucleotide_cyclase"/>
</dbReference>
<comment type="catalytic activity">
    <reaction evidence="2">
        <text>2 GTP = 3',3'-c-di-GMP + 2 diphosphate</text>
        <dbReference type="Rhea" id="RHEA:24898"/>
        <dbReference type="ChEBI" id="CHEBI:33019"/>
        <dbReference type="ChEBI" id="CHEBI:37565"/>
        <dbReference type="ChEBI" id="CHEBI:58805"/>
        <dbReference type="EC" id="2.7.7.65"/>
    </reaction>
</comment>
<dbReference type="SMART" id="SM00267">
    <property type="entry name" value="GGDEF"/>
    <property type="match status" value="1"/>
</dbReference>
<dbReference type="Pfam" id="PF00990">
    <property type="entry name" value="GGDEF"/>
    <property type="match status" value="1"/>
</dbReference>
<evidence type="ECO:0000313" key="5">
    <source>
        <dbReference type="EMBL" id="TVV71152.1"/>
    </source>
</evidence>
<accession>A0A558QVQ0</accession>
<feature type="domain" description="GGDEF" evidence="4">
    <location>
        <begin position="167"/>
        <end position="298"/>
    </location>
</feature>
<dbReference type="AlphaFoldDB" id="A0A558QVQ0"/>
<feature type="transmembrane region" description="Helical" evidence="3">
    <location>
        <begin position="76"/>
        <end position="98"/>
    </location>
</feature>
<dbReference type="EC" id="2.7.7.65" evidence="1"/>
<dbReference type="PROSITE" id="PS50887">
    <property type="entry name" value="GGDEF"/>
    <property type="match status" value="1"/>
</dbReference>
<protein>
    <recommendedName>
        <fullName evidence="1">diguanylate cyclase</fullName>
        <ecNumber evidence="1">2.7.7.65</ecNumber>
    </recommendedName>
</protein>
<dbReference type="SUPFAM" id="SSF55073">
    <property type="entry name" value="Nucleotide cyclase"/>
    <property type="match status" value="1"/>
</dbReference>
<comment type="caution">
    <text evidence="5">The sequence shown here is derived from an EMBL/GenBank/DDBJ whole genome shotgun (WGS) entry which is preliminary data.</text>
</comment>
<name>A0A558QVQ0_9SPHN</name>
<dbReference type="PANTHER" id="PTHR45138">
    <property type="entry name" value="REGULATORY COMPONENTS OF SENSORY TRANSDUCTION SYSTEM"/>
    <property type="match status" value="1"/>
</dbReference>
<keyword evidence="3" id="KW-0472">Membrane</keyword>
<dbReference type="InterPro" id="IPR000160">
    <property type="entry name" value="GGDEF_dom"/>
</dbReference>
<evidence type="ECO:0000256" key="2">
    <source>
        <dbReference type="ARBA" id="ARBA00034247"/>
    </source>
</evidence>
<proteinExistence type="predicted"/>
<keyword evidence="3" id="KW-0812">Transmembrane</keyword>
<evidence type="ECO:0000256" key="3">
    <source>
        <dbReference type="SAM" id="Phobius"/>
    </source>
</evidence>
<dbReference type="OrthoDB" id="9812260at2"/>
<dbReference type="CDD" id="cd01949">
    <property type="entry name" value="GGDEF"/>
    <property type="match status" value="1"/>
</dbReference>
<dbReference type="EMBL" id="VNIM01000096">
    <property type="protein sequence ID" value="TVV71152.1"/>
    <property type="molecule type" value="Genomic_DNA"/>
</dbReference>
<feature type="transmembrane region" description="Helical" evidence="3">
    <location>
        <begin position="104"/>
        <end position="126"/>
    </location>
</feature>
<organism evidence="5 6">
    <name type="scientific">Alterirhizorhabdus solaris</name>
    <dbReference type="NCBI Taxonomy" id="2529389"/>
    <lineage>
        <taxon>Bacteria</taxon>
        <taxon>Pseudomonadati</taxon>
        <taxon>Pseudomonadota</taxon>
        <taxon>Alphaproteobacteria</taxon>
        <taxon>Sphingomonadales</taxon>
        <taxon>Rhizorhabdaceae</taxon>
        <taxon>Alterirhizorhabdus</taxon>
    </lineage>
</organism>
<dbReference type="Gene3D" id="3.30.70.270">
    <property type="match status" value="1"/>
</dbReference>